<reference evidence="2" key="2">
    <citation type="submission" date="2025-09" db="UniProtKB">
        <authorList>
            <consortium name="Ensembl"/>
        </authorList>
    </citation>
    <scope>IDENTIFICATION</scope>
</reference>
<evidence type="ECO:0000313" key="3">
    <source>
        <dbReference type="Proteomes" id="UP000694407"/>
    </source>
</evidence>
<dbReference type="Ensembl" id="ENSMMMT00000024500.1">
    <property type="protein sequence ID" value="ENSMMMP00000021587.1"/>
    <property type="gene ID" value="ENSMMMG00000019008.1"/>
</dbReference>
<accession>A0A8C5ZXV8</accession>
<keyword evidence="3" id="KW-1185">Reference proteome</keyword>
<evidence type="ECO:0000256" key="1">
    <source>
        <dbReference type="SAM" id="MobiDB-lite"/>
    </source>
</evidence>
<name>A0A8C5ZXV8_MARMA</name>
<proteinExistence type="predicted"/>
<protein>
    <submittedName>
        <fullName evidence="2">Uncharacterized protein</fullName>
    </submittedName>
</protein>
<feature type="region of interest" description="Disordered" evidence="1">
    <location>
        <begin position="1"/>
        <end position="24"/>
    </location>
</feature>
<reference evidence="2" key="1">
    <citation type="submission" date="2025-08" db="UniProtKB">
        <authorList>
            <consortium name="Ensembl"/>
        </authorList>
    </citation>
    <scope>IDENTIFICATION</scope>
</reference>
<dbReference type="AlphaFoldDB" id="A0A8C5ZXV8"/>
<organism evidence="2 3">
    <name type="scientific">Marmota marmota marmota</name>
    <name type="common">Alpine marmot</name>
    <dbReference type="NCBI Taxonomy" id="9994"/>
    <lineage>
        <taxon>Eukaryota</taxon>
        <taxon>Metazoa</taxon>
        <taxon>Chordata</taxon>
        <taxon>Craniata</taxon>
        <taxon>Vertebrata</taxon>
        <taxon>Euteleostomi</taxon>
        <taxon>Mammalia</taxon>
        <taxon>Eutheria</taxon>
        <taxon>Euarchontoglires</taxon>
        <taxon>Glires</taxon>
        <taxon>Rodentia</taxon>
        <taxon>Sciuromorpha</taxon>
        <taxon>Sciuridae</taxon>
        <taxon>Xerinae</taxon>
        <taxon>Marmotini</taxon>
        <taxon>Marmota</taxon>
    </lineage>
</organism>
<dbReference type="Proteomes" id="UP000694407">
    <property type="component" value="Unplaced"/>
</dbReference>
<evidence type="ECO:0000313" key="2">
    <source>
        <dbReference type="Ensembl" id="ENSMMMP00000021587.1"/>
    </source>
</evidence>
<sequence length="81" mass="8787">MEIDPEQSPRRQTGSGWAEKSFKNMPGLRPGAVVHACNPNYLGGTEVGGSQVRGQPKQLSKTLSNLVRLCLKIKNKRGLGI</sequence>